<protein>
    <submittedName>
        <fullName evidence="2">Uncharacterized protein</fullName>
    </submittedName>
</protein>
<proteinExistence type="predicted"/>
<dbReference type="Proteomes" id="UP000661858">
    <property type="component" value="Unassembled WGS sequence"/>
</dbReference>
<name>A0A937EJ63_9ACTN</name>
<keyword evidence="1" id="KW-0472">Membrane</keyword>
<keyword evidence="3" id="KW-1185">Reference proteome</keyword>
<gene>
    <name evidence="2" type="ORF">JK359_13545</name>
</gene>
<keyword evidence="1" id="KW-0812">Transmembrane</keyword>
<organism evidence="2 3">
    <name type="scientific">Streptomyces actinomycinicus</name>
    <dbReference type="NCBI Taxonomy" id="1695166"/>
    <lineage>
        <taxon>Bacteria</taxon>
        <taxon>Bacillati</taxon>
        <taxon>Actinomycetota</taxon>
        <taxon>Actinomycetes</taxon>
        <taxon>Kitasatosporales</taxon>
        <taxon>Streptomycetaceae</taxon>
        <taxon>Streptomyces</taxon>
    </lineage>
</organism>
<feature type="transmembrane region" description="Helical" evidence="1">
    <location>
        <begin position="12"/>
        <end position="29"/>
    </location>
</feature>
<dbReference type="AlphaFoldDB" id="A0A937EJ63"/>
<comment type="caution">
    <text evidence="2">The sequence shown here is derived from an EMBL/GenBank/DDBJ whole genome shotgun (WGS) entry which is preliminary data.</text>
</comment>
<feature type="transmembrane region" description="Helical" evidence="1">
    <location>
        <begin position="35"/>
        <end position="54"/>
    </location>
</feature>
<evidence type="ECO:0000313" key="2">
    <source>
        <dbReference type="EMBL" id="MBL1082994.1"/>
    </source>
</evidence>
<accession>A0A937EJ63</accession>
<dbReference type="EMBL" id="JAERRK010000005">
    <property type="protein sequence ID" value="MBL1082994.1"/>
    <property type="molecule type" value="Genomic_DNA"/>
</dbReference>
<dbReference type="RefSeq" id="WP_201835326.1">
    <property type="nucleotide sequence ID" value="NZ_JAERRK010000005.1"/>
</dbReference>
<sequence length="166" mass="17260">MDTTPEQISTRTAAAWTVALAVLGGFTGLAWDGPFLAVTCALSLGGGAALGTALSRRRMVASIREGQGRAAALGYADGIADMMVLGITAYRDSVFPLSGPGAVDTAERVARREAAYRLTAADGLPHHLREAAAAALEAIDEGHDPDATRSAVEDLMKAVREQRRAP</sequence>
<keyword evidence="1" id="KW-1133">Transmembrane helix</keyword>
<reference evidence="2" key="1">
    <citation type="submission" date="2021-01" db="EMBL/GenBank/DDBJ databases">
        <title>WGS of actinomycetes isolated from Thailand.</title>
        <authorList>
            <person name="Thawai C."/>
        </authorList>
    </citation>
    <scope>NUCLEOTIDE SEQUENCE</scope>
    <source>
        <strain evidence="2">RCU-197</strain>
    </source>
</reference>
<evidence type="ECO:0000313" key="3">
    <source>
        <dbReference type="Proteomes" id="UP000661858"/>
    </source>
</evidence>
<evidence type="ECO:0000256" key="1">
    <source>
        <dbReference type="SAM" id="Phobius"/>
    </source>
</evidence>